<feature type="transmembrane region" description="Helical" evidence="2">
    <location>
        <begin position="443"/>
        <end position="466"/>
    </location>
</feature>
<feature type="transmembrane region" description="Helical" evidence="2">
    <location>
        <begin position="486"/>
        <end position="508"/>
    </location>
</feature>
<name>A0A8S0YPN2_ARCPL</name>
<evidence type="ECO:0000256" key="2">
    <source>
        <dbReference type="SAM" id="Phobius"/>
    </source>
</evidence>
<feature type="region of interest" description="Disordered" evidence="1">
    <location>
        <begin position="668"/>
        <end position="689"/>
    </location>
</feature>
<protein>
    <recommendedName>
        <fullName evidence="4">Nose resistant-to-fluoxetine protein N-terminal domain-containing protein</fullName>
    </recommendedName>
</protein>
<dbReference type="OrthoDB" id="6059368at2759"/>
<dbReference type="EMBL" id="CADEBD010000043">
    <property type="protein sequence ID" value="CAB3221221.1"/>
    <property type="molecule type" value="Genomic_DNA"/>
</dbReference>
<organism evidence="5 6">
    <name type="scientific">Arctia plantaginis</name>
    <name type="common">Wood tiger moth</name>
    <name type="synonym">Phalaena plantaginis</name>
    <dbReference type="NCBI Taxonomy" id="874455"/>
    <lineage>
        <taxon>Eukaryota</taxon>
        <taxon>Metazoa</taxon>
        <taxon>Ecdysozoa</taxon>
        <taxon>Arthropoda</taxon>
        <taxon>Hexapoda</taxon>
        <taxon>Insecta</taxon>
        <taxon>Pterygota</taxon>
        <taxon>Neoptera</taxon>
        <taxon>Endopterygota</taxon>
        <taxon>Lepidoptera</taxon>
        <taxon>Glossata</taxon>
        <taxon>Ditrysia</taxon>
        <taxon>Noctuoidea</taxon>
        <taxon>Erebidae</taxon>
        <taxon>Arctiinae</taxon>
        <taxon>Arctia</taxon>
    </lineage>
</organism>
<feature type="transmembrane region" description="Helical" evidence="2">
    <location>
        <begin position="205"/>
        <end position="227"/>
    </location>
</feature>
<feature type="transmembrane region" description="Helical" evidence="2">
    <location>
        <begin position="275"/>
        <end position="295"/>
    </location>
</feature>
<feature type="signal peptide" evidence="3">
    <location>
        <begin position="1"/>
        <end position="23"/>
    </location>
</feature>
<feature type="transmembrane region" description="Helical" evidence="2">
    <location>
        <begin position="416"/>
        <end position="436"/>
    </location>
</feature>
<feature type="transmembrane region" description="Helical" evidence="2">
    <location>
        <begin position="307"/>
        <end position="333"/>
    </location>
</feature>
<feature type="compositionally biased region" description="Basic and acidic residues" evidence="1">
    <location>
        <begin position="679"/>
        <end position="689"/>
    </location>
</feature>
<gene>
    <name evidence="5" type="ORF">APLA_LOCUS725</name>
</gene>
<evidence type="ECO:0000313" key="6">
    <source>
        <dbReference type="Proteomes" id="UP000494256"/>
    </source>
</evidence>
<comment type="caution">
    <text evidence="5">The sequence shown here is derived from an EMBL/GenBank/DDBJ whole genome shotgun (WGS) entry which is preliminary data.</text>
</comment>
<dbReference type="Pfam" id="PF01757">
    <property type="entry name" value="Acyl_transf_3"/>
    <property type="match status" value="1"/>
</dbReference>
<dbReference type="InterPro" id="IPR002656">
    <property type="entry name" value="Acyl_transf_3_dom"/>
</dbReference>
<dbReference type="PANTHER" id="PTHR11161">
    <property type="entry name" value="O-ACYLTRANSFERASE"/>
    <property type="match status" value="1"/>
</dbReference>
<reference evidence="5 6" key="1">
    <citation type="submission" date="2020-04" db="EMBL/GenBank/DDBJ databases">
        <authorList>
            <person name="Wallbank WR R."/>
            <person name="Pardo Diaz C."/>
            <person name="Kozak K."/>
            <person name="Martin S."/>
            <person name="Jiggins C."/>
            <person name="Moest M."/>
            <person name="Warren A I."/>
            <person name="Byers J.R.P. K."/>
            <person name="Montejo-Kovacevich G."/>
            <person name="Yen C E."/>
        </authorList>
    </citation>
    <scope>NUCLEOTIDE SEQUENCE [LARGE SCALE GENOMIC DNA]</scope>
</reference>
<evidence type="ECO:0000313" key="5">
    <source>
        <dbReference type="EMBL" id="CAB3221221.1"/>
    </source>
</evidence>
<dbReference type="GO" id="GO:0016747">
    <property type="term" value="F:acyltransferase activity, transferring groups other than amino-acyl groups"/>
    <property type="evidence" value="ECO:0007669"/>
    <property type="project" value="InterPro"/>
</dbReference>
<feature type="transmembrane region" description="Helical" evidence="2">
    <location>
        <begin position="601"/>
        <end position="624"/>
    </location>
</feature>
<feature type="domain" description="Nose resistant-to-fluoxetine protein N-terminal" evidence="4">
    <location>
        <begin position="38"/>
        <end position="194"/>
    </location>
</feature>
<feature type="transmembrane region" description="Helical" evidence="2">
    <location>
        <begin position="520"/>
        <end position="543"/>
    </location>
</feature>
<evidence type="ECO:0000259" key="4">
    <source>
        <dbReference type="SMART" id="SM00703"/>
    </source>
</evidence>
<feature type="transmembrane region" description="Helical" evidence="2">
    <location>
        <begin position="563"/>
        <end position="581"/>
    </location>
</feature>
<keyword evidence="2" id="KW-0472">Membrane</keyword>
<dbReference type="Proteomes" id="UP000494256">
    <property type="component" value="Unassembled WGS sequence"/>
</dbReference>
<feature type="transmembrane region" description="Helical" evidence="2">
    <location>
        <begin position="636"/>
        <end position="659"/>
    </location>
</feature>
<evidence type="ECO:0000256" key="1">
    <source>
        <dbReference type="SAM" id="MobiDB-lite"/>
    </source>
</evidence>
<proteinExistence type="predicted"/>
<accession>A0A8S0YPN2</accession>
<dbReference type="AlphaFoldDB" id="A0A8S0YPN2"/>
<feature type="transmembrane region" description="Helical" evidence="2">
    <location>
        <begin position="353"/>
        <end position="371"/>
    </location>
</feature>
<dbReference type="SMART" id="SM00703">
    <property type="entry name" value="NRF"/>
    <property type="match status" value="1"/>
</dbReference>
<keyword evidence="2" id="KW-0812">Transmembrane</keyword>
<feature type="chain" id="PRO_5035761702" description="Nose resistant-to-fluoxetine protein N-terminal domain-containing protein" evidence="3">
    <location>
        <begin position="24"/>
        <end position="689"/>
    </location>
</feature>
<sequence>MIDKKFKSLSVVFVLSALFVVNARSTFDQQLYEDVLDPVKCAEQLQILEANSSLLFEFFDTSGKIPSGMTAGNLNDLGDYFQCLAINQDVGQQQIQGKYCMIRIPMEALPFLPLWPVFTGSRNYNIDFQDNALLKSYVQQKTGHAESVGRNNIINIFDPRMSIALCIPKVCTVNDTADVAIPSFIDYDLNFCRLPNDKAFVAADYTAFVIFSIIGLLAVISTCYDLYQRFGVKNTSNVSRLYSSFSIYTNSQRFFIFKSSPDALECLDGIRAISMLWIVGHHLYTLYFGAIIYNLTDAVSMVTELSYVWVTAAPLAVDTFFLLSGMLVVYANVGKVTRGKFVKSIHLFYLGRLMRLFPILAAMVLLQASVVNHMSDGPYWQSMAIEVENCRNYWWSALLHVQNYVNPLDTCIPSSWYLSVDTQLYVLSPLLLFFLFGQKRVAWAMLTLFLLVALVSTSLFSFLYNLPATLISFSRPKESLDFVRYYYVNTLARAPPFVLGMIYGYMLYLNKKRTVKIPRINVILFWLLSLAALAFCFFIHYVIVQFDHETLTLDSFLNAYMRSIWAIALGWVIFACVKGYGGPVNWFLSLSMWKLPSRMSYAVYLVHQPLIFIVNGSEIFPLFVTDAFAIQRFMSILLMSFLFGLILCIVIDAPIANLYSLATKGGYKKPPQTPTVAKPAEDDVIVKNS</sequence>
<keyword evidence="2" id="KW-1133">Transmembrane helix</keyword>
<dbReference type="PANTHER" id="PTHR11161:SF0">
    <property type="entry name" value="O-ACYLTRANSFERASE LIKE PROTEIN"/>
    <property type="match status" value="1"/>
</dbReference>
<dbReference type="Pfam" id="PF20146">
    <property type="entry name" value="NRF"/>
    <property type="match status" value="1"/>
</dbReference>
<keyword evidence="3" id="KW-0732">Signal</keyword>
<evidence type="ECO:0000256" key="3">
    <source>
        <dbReference type="SAM" id="SignalP"/>
    </source>
</evidence>
<dbReference type="InterPro" id="IPR006621">
    <property type="entry name" value="Nose-resist-to-fluoxetine_N"/>
</dbReference>
<dbReference type="InterPro" id="IPR052728">
    <property type="entry name" value="O2_lipid_transport_reg"/>
</dbReference>